<proteinExistence type="predicted"/>
<sequence length="433" mass="45843">MPDHARRRALAGLTSLAALAAFAPRAPAASPGLTAAQLQADLAFLRKTLADTHPDLRFSVDPAALDAGLAGLAARITDGMTRDAAWALLATINPLFADAHLCVTWPDWRGAVHAHLDGGGTLFPYEVTLDASGLAIDTLLGGAATPLRGARIVAIDGEPAGAVTAALLARVHGDTARFRMHLLGRRWWFYHWKLRGAPASHHLTLTHNGRTWTVFTPASAATPDLLQQEASFERQFSLDFEPDGSAVLTVGSFGPTDPARVQAFLREAFATLRERRTRSLVIDISANGGGDDAVWLDGLLPCLATQPYRTGSTYRKKVLETNAAKGERAGDVVTGEITTWRPPQPDHPLRFAGKVRVAIGPATYSSAILFANVMRDFGFATLAGTGGAARRAQSGGVRNFTLPNSGLALSVPRFVLDPPAGGPPGALLEPDKA</sequence>
<dbReference type="EMBL" id="BMKG01000007">
    <property type="protein sequence ID" value="GGB98689.1"/>
    <property type="molecule type" value="Genomic_DNA"/>
</dbReference>
<dbReference type="Gene3D" id="3.90.226.10">
    <property type="entry name" value="2-enoyl-CoA Hydratase, Chain A, domain 1"/>
    <property type="match status" value="1"/>
</dbReference>
<keyword evidence="1" id="KW-0732">Signal</keyword>
<dbReference type="GO" id="GO:0006508">
    <property type="term" value="P:proteolysis"/>
    <property type="evidence" value="ECO:0007669"/>
    <property type="project" value="InterPro"/>
</dbReference>
<keyword evidence="6" id="KW-1185">Reference proteome</keyword>
<dbReference type="GO" id="GO:0008236">
    <property type="term" value="F:serine-type peptidase activity"/>
    <property type="evidence" value="ECO:0007669"/>
    <property type="project" value="InterPro"/>
</dbReference>
<evidence type="ECO:0000313" key="4">
    <source>
        <dbReference type="EMBL" id="MTV51856.1"/>
    </source>
</evidence>
<feature type="signal peptide" evidence="1">
    <location>
        <begin position="1"/>
        <end position="28"/>
    </location>
</feature>
<dbReference type="Proteomes" id="UP000622638">
    <property type="component" value="Unassembled WGS sequence"/>
</dbReference>
<dbReference type="EMBL" id="WNKZ01000006">
    <property type="protein sequence ID" value="MTV51856.1"/>
    <property type="molecule type" value="Genomic_DNA"/>
</dbReference>
<name>A0A6I3ST43_9BURK</name>
<evidence type="ECO:0000313" key="3">
    <source>
        <dbReference type="EMBL" id="GGB98689.1"/>
    </source>
</evidence>
<reference evidence="6" key="2">
    <citation type="journal article" date="2019" name="Int. J. Syst. Evol. Microbiol.">
        <title>The Global Catalogue of Microorganisms (GCM) 10K type strain sequencing project: providing services to taxonomists for standard genome sequencing and annotation.</title>
        <authorList>
            <consortium name="The Broad Institute Genomics Platform"/>
            <consortium name="The Broad Institute Genome Sequencing Center for Infectious Disease"/>
            <person name="Wu L."/>
            <person name="Ma J."/>
        </authorList>
    </citation>
    <scope>NUCLEOTIDE SEQUENCE [LARGE SCALE GENOMIC DNA]</scope>
    <source>
        <strain evidence="6">CGMCC 1.15931</strain>
    </source>
</reference>
<feature type="chain" id="PRO_5026040104" description="Tail specific protease domain-containing protein" evidence="1">
    <location>
        <begin position="29"/>
        <end position="433"/>
    </location>
</feature>
<dbReference type="InterPro" id="IPR006311">
    <property type="entry name" value="TAT_signal"/>
</dbReference>
<protein>
    <recommendedName>
        <fullName evidence="2">Tail specific protease domain-containing protein</fullName>
    </recommendedName>
</protein>
<evidence type="ECO:0000256" key="1">
    <source>
        <dbReference type="SAM" id="SignalP"/>
    </source>
</evidence>
<reference evidence="3" key="4">
    <citation type="submission" date="2024-05" db="EMBL/GenBank/DDBJ databases">
        <authorList>
            <person name="Sun Q."/>
            <person name="Zhou Y."/>
        </authorList>
    </citation>
    <scope>NUCLEOTIDE SEQUENCE</scope>
    <source>
        <strain evidence="3">CGMCC 1.15931</strain>
    </source>
</reference>
<feature type="domain" description="Tail specific protease" evidence="2">
    <location>
        <begin position="247"/>
        <end position="414"/>
    </location>
</feature>
<dbReference type="AlphaFoldDB" id="A0A6I3ST43"/>
<dbReference type="InterPro" id="IPR005151">
    <property type="entry name" value="Tail-specific_protease"/>
</dbReference>
<gene>
    <name evidence="3" type="ORF">GCM10011572_20780</name>
    <name evidence="4" type="ORF">GM672_03815</name>
</gene>
<dbReference type="InterPro" id="IPR029045">
    <property type="entry name" value="ClpP/crotonase-like_dom_sf"/>
</dbReference>
<dbReference type="SUPFAM" id="SSF52096">
    <property type="entry name" value="ClpP/crotonase"/>
    <property type="match status" value="1"/>
</dbReference>
<dbReference type="PROSITE" id="PS51318">
    <property type="entry name" value="TAT"/>
    <property type="match status" value="1"/>
</dbReference>
<dbReference type="OrthoDB" id="6397760at2"/>
<reference evidence="4 5" key="3">
    <citation type="submission" date="2019-11" db="EMBL/GenBank/DDBJ databases">
        <title>Type strains purchased from KCTC, JCM and DSMZ.</title>
        <authorList>
            <person name="Lu H."/>
        </authorList>
    </citation>
    <scope>NUCLEOTIDE SEQUENCE [LARGE SCALE GENOMIC DNA]</scope>
    <source>
        <strain evidence="4 5">KCTC 52429</strain>
    </source>
</reference>
<evidence type="ECO:0000313" key="6">
    <source>
        <dbReference type="Proteomes" id="UP000622638"/>
    </source>
</evidence>
<dbReference type="RefSeq" id="WP_155469199.1">
    <property type="nucleotide sequence ID" value="NZ_BMKG01000007.1"/>
</dbReference>
<dbReference type="Pfam" id="PF03572">
    <property type="entry name" value="Peptidase_S41"/>
    <property type="match status" value="1"/>
</dbReference>
<reference evidence="3" key="1">
    <citation type="journal article" date="2014" name="Int. J. Syst. Evol. Microbiol.">
        <title>Complete genome of a new Firmicutes species belonging to the dominant human colonic microbiota ('Ruminococcus bicirculans') reveals two chromosomes and a selective capacity to utilize plant glucans.</title>
        <authorList>
            <consortium name="NISC Comparative Sequencing Program"/>
            <person name="Wegmann U."/>
            <person name="Louis P."/>
            <person name="Goesmann A."/>
            <person name="Henrissat B."/>
            <person name="Duncan S.H."/>
            <person name="Flint H.J."/>
        </authorList>
    </citation>
    <scope>NUCLEOTIDE SEQUENCE</scope>
    <source>
        <strain evidence="3">CGMCC 1.15931</strain>
    </source>
</reference>
<accession>A0A6I3ST43</accession>
<comment type="caution">
    <text evidence="4">The sequence shown here is derived from an EMBL/GenBank/DDBJ whole genome shotgun (WGS) entry which is preliminary data.</text>
</comment>
<dbReference type="Proteomes" id="UP000430634">
    <property type="component" value="Unassembled WGS sequence"/>
</dbReference>
<evidence type="ECO:0000259" key="2">
    <source>
        <dbReference type="Pfam" id="PF03572"/>
    </source>
</evidence>
<evidence type="ECO:0000313" key="5">
    <source>
        <dbReference type="Proteomes" id="UP000430634"/>
    </source>
</evidence>
<organism evidence="4 5">
    <name type="scientific">Pseudoduganella buxea</name>
    <dbReference type="NCBI Taxonomy" id="1949069"/>
    <lineage>
        <taxon>Bacteria</taxon>
        <taxon>Pseudomonadati</taxon>
        <taxon>Pseudomonadota</taxon>
        <taxon>Betaproteobacteria</taxon>
        <taxon>Burkholderiales</taxon>
        <taxon>Oxalobacteraceae</taxon>
        <taxon>Telluria group</taxon>
        <taxon>Pseudoduganella</taxon>
    </lineage>
</organism>